<dbReference type="PANTHER" id="PTHR43547">
    <property type="entry name" value="TWO-COMPONENT HISTIDINE KINASE"/>
    <property type="match status" value="1"/>
</dbReference>
<dbReference type="AlphaFoldDB" id="A0A0U2WC22"/>
<feature type="transmembrane region" description="Helical" evidence="11">
    <location>
        <begin position="311"/>
        <end position="331"/>
    </location>
</feature>
<dbReference type="SUPFAM" id="SSF47384">
    <property type="entry name" value="Homodimeric domain of signal transducing histidine kinase"/>
    <property type="match status" value="1"/>
</dbReference>
<keyword evidence="11" id="KW-0812">Transmembrane</keyword>
<keyword evidence="11" id="KW-0472">Membrane</keyword>
<dbReference type="SUPFAM" id="SSF52172">
    <property type="entry name" value="CheY-like"/>
    <property type="match status" value="1"/>
</dbReference>
<dbReference type="SMART" id="SM00448">
    <property type="entry name" value="REC"/>
    <property type="match status" value="1"/>
</dbReference>
<feature type="transmembrane region" description="Helical" evidence="11">
    <location>
        <begin position="16"/>
        <end position="39"/>
    </location>
</feature>
<evidence type="ECO:0000313" key="14">
    <source>
        <dbReference type="EMBL" id="ALS25045.1"/>
    </source>
</evidence>
<dbReference type="KEGG" id="pnp:IJ22_47830"/>
<evidence type="ECO:0000256" key="2">
    <source>
        <dbReference type="ARBA" id="ARBA00004651"/>
    </source>
</evidence>
<sequence length="1027" mass="114247">MGKWDGLGERTMRKKIAAAIVTLTILAATYGLFLVYFSLGGKQTPRAENGFLDLTAWRFADDGVVPLDGEWEFYPDKLLSHEDFASSFAHASGLSPERIEVPGSWSNRMKTLGMATYRLRIKVGDSASVYGLKTSSIQMSNRIIVNGQVAGQSGNPAEGRNYEAVNRPYVSYFTLKTGWNEIIVQVANFEFPASSGINESIYLGSAAQISGLRDKALAHDWITFTAFLMMGLYFIGLYSQRKDDTSLIVFGMVCVFFALFTSTRGERVLFSLFGSVPFWLYLRIQMVSALGAGMGFLLYVYTAFRPFCSRWLIRIGVVVGTALAVWAIGFIPRFATDLFRQLVTIYATFPLLYAIYVFVLAAFRKVEGSLYLAVAAIALNVYALVQNLNVYFAVPVDSVPPFEPFVFLLMLALLMSLRFSNAFRKIEELTVQLLKADKLKDDFLARTSHEFKSPLHGVMHISRSMLDNANHPPSAEQREKLQLITSITGRLSQLVYDILDFSRLKQGELSVDPTPIDVRSAVEMQVRIYSFLCADRNIRLENRVPEHLPYALADESRFSQIVGNLLDNAVKHTENGSIVVTAAENGGMIEVSVRDTGEGIEAQHIPHLFEAFQSFDERAERRGFGLGLSIVKQLVELQHGSISVISTRGVGTTFTFTLPIAGGGGKPETAFRASGQPVKAPEYTFTTPHYLNQKGKHTVLIVDDQFLNLKVLMDALEPLGYNVIAVKNGYEALEQIAKPNKIDLVVLDLMMPGLSGYEVCQEIRKSWTLPELPVLMVTAAIGPQDKVAAFEAGANDFLPKPFDLAELKARIGSLLAMKESLAKAVDLEVAFLQSQIKPHFLYNVLNSIVASSYTDAERSRKMTTDLADYLRGSFRFSNAEHRITFEEEFSLIRTYVEIEKARFKDRLRFEVDIAEGMFQVSLPPLLLQPLIENAIRHGIGHRVEGGTVKLTAYEAEGEYRFVIEDNGVGIESKLPGELSVSGSDKRQGVGLLNINKRLKYEYGTELRMESEPGRGTKVTVRIPAESA</sequence>
<dbReference type="InterPro" id="IPR010559">
    <property type="entry name" value="Sig_transdc_His_kin_internal"/>
</dbReference>
<feature type="domain" description="Histidine kinase" evidence="12">
    <location>
        <begin position="446"/>
        <end position="662"/>
    </location>
</feature>
<evidence type="ECO:0000256" key="7">
    <source>
        <dbReference type="ARBA" id="ARBA00022777"/>
    </source>
</evidence>
<dbReference type="GO" id="GO:0000155">
    <property type="term" value="F:phosphorelay sensor kinase activity"/>
    <property type="evidence" value="ECO:0007669"/>
    <property type="project" value="InterPro"/>
</dbReference>
<dbReference type="FunFam" id="3.30.565.10:FF:000006">
    <property type="entry name" value="Sensor histidine kinase WalK"/>
    <property type="match status" value="1"/>
</dbReference>
<evidence type="ECO:0000256" key="10">
    <source>
        <dbReference type="PROSITE-ProRule" id="PRU00169"/>
    </source>
</evidence>
<dbReference type="Gene3D" id="3.30.565.10">
    <property type="entry name" value="Histidine kinase-like ATPase, C-terminal domain"/>
    <property type="match status" value="2"/>
</dbReference>
<accession>A0A0U2WC22</accession>
<evidence type="ECO:0000256" key="6">
    <source>
        <dbReference type="ARBA" id="ARBA00022741"/>
    </source>
</evidence>
<dbReference type="RefSeq" id="WP_235594206.1">
    <property type="nucleotide sequence ID" value="NZ_CP013652.1"/>
</dbReference>
<dbReference type="SMART" id="SM00387">
    <property type="entry name" value="HATPase_c"/>
    <property type="match status" value="2"/>
</dbReference>
<dbReference type="PRINTS" id="PR00344">
    <property type="entry name" value="BCTRLSENSOR"/>
</dbReference>
<dbReference type="Pfam" id="PF02518">
    <property type="entry name" value="HATPase_c"/>
    <property type="match status" value="2"/>
</dbReference>
<evidence type="ECO:0000313" key="15">
    <source>
        <dbReference type="Proteomes" id="UP000061660"/>
    </source>
</evidence>
<dbReference type="SUPFAM" id="SSF49785">
    <property type="entry name" value="Galactose-binding domain-like"/>
    <property type="match status" value="1"/>
</dbReference>
<dbReference type="InterPro" id="IPR003661">
    <property type="entry name" value="HisK_dim/P_dom"/>
</dbReference>
<reference evidence="14 15" key="2">
    <citation type="journal article" date="2016" name="Genome Announc.">
        <title>Complete Genome Sequences of Two Interactive Moderate Thermophiles, Paenibacillus napthalenovorans 32O-Y and Paenibacillus sp. 32O-W.</title>
        <authorList>
            <person name="Butler R.R.III."/>
            <person name="Wang J."/>
            <person name="Stark B.C."/>
            <person name="Pombert J.F."/>
        </authorList>
    </citation>
    <scope>NUCLEOTIDE SEQUENCE [LARGE SCALE GENOMIC DNA]</scope>
    <source>
        <strain evidence="14 15">32O-Y</strain>
    </source>
</reference>
<dbReference type="Pfam" id="PF00072">
    <property type="entry name" value="Response_reg"/>
    <property type="match status" value="1"/>
</dbReference>
<evidence type="ECO:0000256" key="1">
    <source>
        <dbReference type="ARBA" id="ARBA00000085"/>
    </source>
</evidence>
<keyword evidence="8" id="KW-0067">ATP-binding</keyword>
<dbReference type="CDD" id="cd00082">
    <property type="entry name" value="HisKA"/>
    <property type="match status" value="1"/>
</dbReference>
<evidence type="ECO:0000256" key="11">
    <source>
        <dbReference type="SAM" id="Phobius"/>
    </source>
</evidence>
<dbReference type="Gene3D" id="3.40.50.2300">
    <property type="match status" value="1"/>
</dbReference>
<keyword evidence="4 10" id="KW-0597">Phosphoprotein</keyword>
<keyword evidence="11" id="KW-1133">Transmembrane helix</keyword>
<evidence type="ECO:0000256" key="9">
    <source>
        <dbReference type="ARBA" id="ARBA00023012"/>
    </source>
</evidence>
<dbReference type="InterPro" id="IPR036890">
    <property type="entry name" value="HATPase_C_sf"/>
</dbReference>
<keyword evidence="7 14" id="KW-0418">Kinase</keyword>
<dbReference type="InterPro" id="IPR011623">
    <property type="entry name" value="7TMR_DISM_rcpt_extracell_dom1"/>
</dbReference>
<protein>
    <recommendedName>
        <fullName evidence="3">histidine kinase</fullName>
        <ecNumber evidence="3">2.7.13.3</ecNumber>
    </recommendedName>
</protein>
<dbReference type="Pfam" id="PF07695">
    <property type="entry name" value="7TMR-DISM_7TM"/>
    <property type="match status" value="1"/>
</dbReference>
<dbReference type="InterPro" id="IPR008979">
    <property type="entry name" value="Galactose-bd-like_sf"/>
</dbReference>
<evidence type="ECO:0000259" key="13">
    <source>
        <dbReference type="PROSITE" id="PS50110"/>
    </source>
</evidence>
<comment type="subcellular location">
    <subcellularLocation>
        <location evidence="2">Cell membrane</location>
        <topology evidence="2">Multi-pass membrane protein</topology>
    </subcellularLocation>
</comment>
<dbReference type="InterPro" id="IPR001789">
    <property type="entry name" value="Sig_transdc_resp-reg_receiver"/>
</dbReference>
<proteinExistence type="predicted"/>
<dbReference type="Pfam" id="PF00512">
    <property type="entry name" value="HisKA"/>
    <property type="match status" value="1"/>
</dbReference>
<dbReference type="Pfam" id="PF06580">
    <property type="entry name" value="His_kinase"/>
    <property type="match status" value="1"/>
</dbReference>
<keyword evidence="9" id="KW-0902">Two-component regulatory system</keyword>
<dbReference type="SUPFAM" id="SSF55874">
    <property type="entry name" value="ATPase domain of HSP90 chaperone/DNA topoisomerase II/histidine kinase"/>
    <property type="match status" value="2"/>
</dbReference>
<evidence type="ECO:0000256" key="4">
    <source>
        <dbReference type="ARBA" id="ARBA00022553"/>
    </source>
</evidence>
<feature type="transmembrane region" description="Helical" evidence="11">
    <location>
        <begin position="343"/>
        <end position="363"/>
    </location>
</feature>
<dbReference type="STRING" id="162209.IJ22_47830"/>
<keyword evidence="15" id="KW-1185">Reference proteome</keyword>
<dbReference type="Gene3D" id="1.10.287.130">
    <property type="match status" value="1"/>
</dbReference>
<evidence type="ECO:0000256" key="5">
    <source>
        <dbReference type="ARBA" id="ARBA00022679"/>
    </source>
</evidence>
<feature type="domain" description="Histidine kinase" evidence="12">
    <location>
        <begin position="926"/>
        <end position="1026"/>
    </location>
</feature>
<comment type="catalytic activity">
    <reaction evidence="1">
        <text>ATP + protein L-histidine = ADP + protein N-phospho-L-histidine.</text>
        <dbReference type="EC" id="2.7.13.3"/>
    </reaction>
</comment>
<feature type="transmembrane region" description="Helical" evidence="11">
    <location>
        <begin position="221"/>
        <end position="238"/>
    </location>
</feature>
<dbReference type="EMBL" id="CP013652">
    <property type="protein sequence ID" value="ALS25045.1"/>
    <property type="molecule type" value="Genomic_DNA"/>
</dbReference>
<dbReference type="Proteomes" id="UP000061660">
    <property type="component" value="Chromosome"/>
</dbReference>
<dbReference type="InterPro" id="IPR011006">
    <property type="entry name" value="CheY-like_superfamily"/>
</dbReference>
<dbReference type="PROSITE" id="PS50110">
    <property type="entry name" value="RESPONSE_REGULATORY"/>
    <property type="match status" value="1"/>
</dbReference>
<dbReference type="PROSITE" id="PS50109">
    <property type="entry name" value="HIS_KIN"/>
    <property type="match status" value="2"/>
</dbReference>
<name>A0A0U2WC22_9BACL</name>
<dbReference type="GO" id="GO:0005524">
    <property type="term" value="F:ATP binding"/>
    <property type="evidence" value="ECO:0007669"/>
    <property type="project" value="UniProtKB-KW"/>
</dbReference>
<organism evidence="14 15">
    <name type="scientific">Paenibacillus naphthalenovorans</name>
    <dbReference type="NCBI Taxonomy" id="162209"/>
    <lineage>
        <taxon>Bacteria</taxon>
        <taxon>Bacillati</taxon>
        <taxon>Bacillota</taxon>
        <taxon>Bacilli</taxon>
        <taxon>Bacillales</taxon>
        <taxon>Paenibacillaceae</taxon>
        <taxon>Paenibacillus</taxon>
    </lineage>
</organism>
<feature type="transmembrane region" description="Helical" evidence="11">
    <location>
        <begin position="370"/>
        <end position="393"/>
    </location>
</feature>
<dbReference type="PANTHER" id="PTHR43547:SF2">
    <property type="entry name" value="HYBRID SIGNAL TRANSDUCTION HISTIDINE KINASE C"/>
    <property type="match status" value="1"/>
</dbReference>
<reference evidence="15" key="1">
    <citation type="submission" date="2015-12" db="EMBL/GenBank/DDBJ databases">
        <title>Complete genome sequences of two moderately thermophilic Paenibacillus species.</title>
        <authorList>
            <person name="Butler R.III."/>
            <person name="Wang J."/>
            <person name="Stark B.C."/>
            <person name="Pombert J.-F."/>
        </authorList>
    </citation>
    <scope>NUCLEOTIDE SEQUENCE [LARGE SCALE GENOMIC DNA]</scope>
    <source>
        <strain evidence="15">32O-Y</strain>
    </source>
</reference>
<dbReference type="EC" id="2.7.13.3" evidence="3"/>
<dbReference type="Gene3D" id="2.60.120.260">
    <property type="entry name" value="Galactose-binding domain-like"/>
    <property type="match status" value="1"/>
</dbReference>
<feature type="modified residue" description="4-aspartylphosphate" evidence="10">
    <location>
        <position position="748"/>
    </location>
</feature>
<dbReference type="InterPro" id="IPR004358">
    <property type="entry name" value="Sig_transdc_His_kin-like_C"/>
</dbReference>
<dbReference type="PATRIC" id="fig|162209.4.peg.5035"/>
<gene>
    <name evidence="14" type="ORF">IJ22_47830</name>
</gene>
<dbReference type="InterPro" id="IPR003594">
    <property type="entry name" value="HATPase_dom"/>
</dbReference>
<evidence type="ECO:0000256" key="8">
    <source>
        <dbReference type="ARBA" id="ARBA00022840"/>
    </source>
</evidence>
<dbReference type="GO" id="GO:0005886">
    <property type="term" value="C:plasma membrane"/>
    <property type="evidence" value="ECO:0007669"/>
    <property type="project" value="UniProtKB-SubCell"/>
</dbReference>
<dbReference type="InterPro" id="IPR005467">
    <property type="entry name" value="His_kinase_dom"/>
</dbReference>
<feature type="domain" description="Response regulatory" evidence="13">
    <location>
        <begin position="698"/>
        <end position="815"/>
    </location>
</feature>
<evidence type="ECO:0000256" key="3">
    <source>
        <dbReference type="ARBA" id="ARBA00012438"/>
    </source>
</evidence>
<dbReference type="SMART" id="SM00388">
    <property type="entry name" value="HisKA"/>
    <property type="match status" value="1"/>
</dbReference>
<evidence type="ECO:0000259" key="12">
    <source>
        <dbReference type="PROSITE" id="PS50109"/>
    </source>
</evidence>
<dbReference type="InterPro" id="IPR036097">
    <property type="entry name" value="HisK_dim/P_sf"/>
</dbReference>
<feature type="transmembrane region" description="Helical" evidence="11">
    <location>
        <begin position="245"/>
        <end position="262"/>
    </location>
</feature>
<feature type="transmembrane region" description="Helical" evidence="11">
    <location>
        <begin position="282"/>
        <end position="304"/>
    </location>
</feature>
<keyword evidence="6" id="KW-0547">Nucleotide-binding</keyword>
<keyword evidence="5" id="KW-0808">Transferase</keyword>